<organism evidence="1 2">
    <name type="scientific">Malus domestica</name>
    <name type="common">Apple</name>
    <name type="synonym">Pyrus malus</name>
    <dbReference type="NCBI Taxonomy" id="3750"/>
    <lineage>
        <taxon>Eukaryota</taxon>
        <taxon>Viridiplantae</taxon>
        <taxon>Streptophyta</taxon>
        <taxon>Embryophyta</taxon>
        <taxon>Tracheophyta</taxon>
        <taxon>Spermatophyta</taxon>
        <taxon>Magnoliopsida</taxon>
        <taxon>eudicotyledons</taxon>
        <taxon>Gunneridae</taxon>
        <taxon>Pentapetalae</taxon>
        <taxon>rosids</taxon>
        <taxon>fabids</taxon>
        <taxon>Rosales</taxon>
        <taxon>Rosaceae</taxon>
        <taxon>Amygdaloideae</taxon>
        <taxon>Maleae</taxon>
        <taxon>Malus</taxon>
    </lineage>
</organism>
<reference evidence="1 2" key="1">
    <citation type="submission" date="2018-10" db="EMBL/GenBank/DDBJ databases">
        <title>A high-quality apple genome assembly.</title>
        <authorList>
            <person name="Hu J."/>
        </authorList>
    </citation>
    <scope>NUCLEOTIDE SEQUENCE [LARGE SCALE GENOMIC DNA]</scope>
    <source>
        <strain evidence="2">cv. HFTH1</strain>
        <tissue evidence="1">Young leaf</tissue>
    </source>
</reference>
<gene>
    <name evidence="1" type="ORF">DVH24_000128</name>
</gene>
<sequence length="129" mass="14157">MRPFGSSLALGSVGTQKLSEFAREQFHFRPGIGFDTKLSHPDPVPHHILGLTPPYHDIVCFGPRPRPHGFWTTHPGIALDAISLNFGVPTEPELSELPKGLVLGRDRNIYIRLRGSTPLGDVGCYNPPP</sequence>
<name>A0A498IYL5_MALDO</name>
<dbReference type="EMBL" id="RDQH01000335">
    <property type="protein sequence ID" value="RXH88529.1"/>
    <property type="molecule type" value="Genomic_DNA"/>
</dbReference>
<dbReference type="AlphaFoldDB" id="A0A498IYL5"/>
<accession>A0A498IYL5</accession>
<comment type="caution">
    <text evidence="1">The sequence shown here is derived from an EMBL/GenBank/DDBJ whole genome shotgun (WGS) entry which is preliminary data.</text>
</comment>
<protein>
    <submittedName>
        <fullName evidence="1">Uncharacterized protein</fullName>
    </submittedName>
</protein>
<proteinExistence type="predicted"/>
<evidence type="ECO:0000313" key="2">
    <source>
        <dbReference type="Proteomes" id="UP000290289"/>
    </source>
</evidence>
<dbReference type="Proteomes" id="UP000290289">
    <property type="component" value="Chromosome 9"/>
</dbReference>
<keyword evidence="2" id="KW-1185">Reference proteome</keyword>
<evidence type="ECO:0000313" key="1">
    <source>
        <dbReference type="EMBL" id="RXH88529.1"/>
    </source>
</evidence>